<feature type="transmembrane region" description="Helical" evidence="7">
    <location>
        <begin position="422"/>
        <end position="445"/>
    </location>
</feature>
<feature type="transmembrane region" description="Helical" evidence="7">
    <location>
        <begin position="123"/>
        <end position="146"/>
    </location>
</feature>
<dbReference type="EnsemblPlants" id="AUR62023955-RA">
    <property type="protein sequence ID" value="AUR62023955-RA:cds"/>
    <property type="gene ID" value="AUR62023955"/>
</dbReference>
<protein>
    <recommendedName>
        <fullName evidence="8">Amino acid transporter transmembrane domain-containing protein</fullName>
    </recommendedName>
</protein>
<dbReference type="AlphaFoldDB" id="A0A803M682"/>
<evidence type="ECO:0000313" key="10">
    <source>
        <dbReference type="Proteomes" id="UP000596660"/>
    </source>
</evidence>
<organism evidence="9 10">
    <name type="scientific">Chenopodium quinoa</name>
    <name type="common">Quinoa</name>
    <dbReference type="NCBI Taxonomy" id="63459"/>
    <lineage>
        <taxon>Eukaryota</taxon>
        <taxon>Viridiplantae</taxon>
        <taxon>Streptophyta</taxon>
        <taxon>Embryophyta</taxon>
        <taxon>Tracheophyta</taxon>
        <taxon>Spermatophyta</taxon>
        <taxon>Magnoliopsida</taxon>
        <taxon>eudicotyledons</taxon>
        <taxon>Gunneridae</taxon>
        <taxon>Pentapetalae</taxon>
        <taxon>Caryophyllales</taxon>
        <taxon>Chenopodiaceae</taxon>
        <taxon>Chenopodioideae</taxon>
        <taxon>Atripliceae</taxon>
        <taxon>Chenopodium</taxon>
    </lineage>
</organism>
<keyword evidence="2" id="KW-0813">Transport</keyword>
<gene>
    <name evidence="9" type="primary">LOC110699626</name>
</gene>
<feature type="transmembrane region" description="Helical" evidence="7">
    <location>
        <begin position="318"/>
        <end position="339"/>
    </location>
</feature>
<dbReference type="Gramene" id="AUR62023955-RA">
    <property type="protein sequence ID" value="AUR62023955-RA:cds"/>
    <property type="gene ID" value="AUR62023955"/>
</dbReference>
<dbReference type="GO" id="GO:0016020">
    <property type="term" value="C:membrane"/>
    <property type="evidence" value="ECO:0007669"/>
    <property type="project" value="UniProtKB-SubCell"/>
</dbReference>
<evidence type="ECO:0000256" key="5">
    <source>
        <dbReference type="ARBA" id="ARBA00022989"/>
    </source>
</evidence>
<reference evidence="9" key="1">
    <citation type="journal article" date="2017" name="Nature">
        <title>The genome of Chenopodium quinoa.</title>
        <authorList>
            <person name="Jarvis D.E."/>
            <person name="Ho Y.S."/>
            <person name="Lightfoot D.J."/>
            <person name="Schmoeckel S.M."/>
            <person name="Li B."/>
            <person name="Borm T.J.A."/>
            <person name="Ohyanagi H."/>
            <person name="Mineta K."/>
            <person name="Michell C.T."/>
            <person name="Saber N."/>
            <person name="Kharbatia N.M."/>
            <person name="Rupper R.R."/>
            <person name="Sharp A.R."/>
            <person name="Dally N."/>
            <person name="Boughton B.A."/>
            <person name="Woo Y.H."/>
            <person name="Gao G."/>
            <person name="Schijlen E.G.W.M."/>
            <person name="Guo X."/>
            <person name="Momin A.A."/>
            <person name="Negrao S."/>
            <person name="Al-Babili S."/>
            <person name="Gehring C."/>
            <person name="Roessner U."/>
            <person name="Jung C."/>
            <person name="Murphy K."/>
            <person name="Arold S.T."/>
            <person name="Gojobori T."/>
            <person name="van der Linden C.G."/>
            <person name="van Loo E.N."/>
            <person name="Jellen E.N."/>
            <person name="Maughan P.J."/>
            <person name="Tester M."/>
        </authorList>
    </citation>
    <scope>NUCLEOTIDE SEQUENCE [LARGE SCALE GENOMIC DNA]</scope>
    <source>
        <strain evidence="9">cv. PI 614886</strain>
    </source>
</reference>
<reference evidence="9" key="2">
    <citation type="submission" date="2021-03" db="UniProtKB">
        <authorList>
            <consortium name="EnsemblPlants"/>
        </authorList>
    </citation>
    <scope>IDENTIFICATION</scope>
</reference>
<keyword evidence="4" id="KW-0029">Amino-acid transport</keyword>
<dbReference type="OrthoDB" id="40134at2759"/>
<dbReference type="GO" id="GO:0006865">
    <property type="term" value="P:amino acid transport"/>
    <property type="evidence" value="ECO:0007669"/>
    <property type="project" value="UniProtKB-KW"/>
</dbReference>
<dbReference type="Pfam" id="PF01490">
    <property type="entry name" value="Aa_trans"/>
    <property type="match status" value="1"/>
</dbReference>
<dbReference type="InterPro" id="IPR013057">
    <property type="entry name" value="AA_transpt_TM"/>
</dbReference>
<evidence type="ECO:0000256" key="4">
    <source>
        <dbReference type="ARBA" id="ARBA00022970"/>
    </source>
</evidence>
<comment type="subcellular location">
    <subcellularLocation>
        <location evidence="1">Membrane</location>
    </subcellularLocation>
</comment>
<evidence type="ECO:0000256" key="2">
    <source>
        <dbReference type="ARBA" id="ARBA00022448"/>
    </source>
</evidence>
<feature type="domain" description="Amino acid transporter transmembrane" evidence="8">
    <location>
        <begin position="43"/>
        <end position="444"/>
    </location>
</feature>
<feature type="transmembrane region" description="Helical" evidence="7">
    <location>
        <begin position="367"/>
        <end position="387"/>
    </location>
</feature>
<feature type="transmembrane region" description="Helical" evidence="7">
    <location>
        <begin position="77"/>
        <end position="102"/>
    </location>
</feature>
<dbReference type="RefSeq" id="XP_021732827.1">
    <property type="nucleotide sequence ID" value="XM_021877135.1"/>
</dbReference>
<dbReference type="OMA" id="NGEMELY"/>
<evidence type="ECO:0000256" key="1">
    <source>
        <dbReference type="ARBA" id="ARBA00004370"/>
    </source>
</evidence>
<evidence type="ECO:0000259" key="8">
    <source>
        <dbReference type="Pfam" id="PF01490"/>
    </source>
</evidence>
<feature type="transmembrane region" description="Helical" evidence="7">
    <location>
        <begin position="194"/>
        <end position="214"/>
    </location>
</feature>
<feature type="transmembrane region" description="Helical" evidence="7">
    <location>
        <begin position="393"/>
        <end position="415"/>
    </location>
</feature>
<feature type="transmembrane region" description="Helical" evidence="7">
    <location>
        <begin position="166"/>
        <end position="187"/>
    </location>
</feature>
<keyword evidence="6 7" id="KW-0472">Membrane</keyword>
<keyword evidence="3 7" id="KW-0812">Transmembrane</keyword>
<feature type="transmembrane region" description="Helical" evidence="7">
    <location>
        <begin position="234"/>
        <end position="253"/>
    </location>
</feature>
<dbReference type="Proteomes" id="UP000596660">
    <property type="component" value="Unplaced"/>
</dbReference>
<feature type="transmembrane region" description="Helical" evidence="7">
    <location>
        <begin position="274"/>
        <end position="294"/>
    </location>
</feature>
<keyword evidence="5 7" id="KW-1133">Transmembrane helix</keyword>
<dbReference type="PANTHER" id="PTHR48017">
    <property type="entry name" value="OS05G0424000 PROTEIN-RELATED"/>
    <property type="match status" value="1"/>
</dbReference>
<proteinExistence type="predicted"/>
<evidence type="ECO:0000256" key="3">
    <source>
        <dbReference type="ARBA" id="ARBA00022692"/>
    </source>
</evidence>
<evidence type="ECO:0000313" key="9">
    <source>
        <dbReference type="EnsemblPlants" id="AUR62023955-RA:cds"/>
    </source>
</evidence>
<accession>A0A803M682</accession>
<keyword evidence="10" id="KW-1185">Reference proteome</keyword>
<evidence type="ECO:0000256" key="6">
    <source>
        <dbReference type="ARBA" id="ARBA00023136"/>
    </source>
</evidence>
<dbReference type="GeneID" id="110699626"/>
<name>A0A803M682_CHEQI</name>
<dbReference type="KEGG" id="cqi:110699626"/>
<evidence type="ECO:0000256" key="7">
    <source>
        <dbReference type="SAM" id="Phobius"/>
    </source>
</evidence>
<sequence>MGSESVPTTKTCKEVESLVVPLLPNKEIDDVDASSLYDMQSHGTWLHCGYHLTTSIVAPPLLNLPYAVCLLGWNKGMMYLIVGALVTFYTYNLLSLVLEHYASKGLRFLRFQDIAEHILGKAWGRYFVGPLQLAVCYGSVVSLIILGGQCMKTIYSLIWPNGEVEVYQFVMMYGGAVLLVAQVPSFHSLRHINLVSLVLCLSYSAFAAAGAIYIGNSSPEPKDYSIVGSTENKIFGSFTAITMIAASFGNGIIPEIQATIAAPVKGKMFKGLSLCYTVVILTFFSVAASGYWAFGNGTKSFLIDNFIDNNGNVLVPKWFLITTISFIILQVSAVSGVYLQPANILLEKMFVDPTCKPFSLRNVTSRVISRSISVMIATTIAGLLPFFGDVNALIGAFGFVPLDFILPVIFFNLTFKPSKRSCIFWLNLILACVFSLIMVIGVFAATRQIVLDSNAVQSLDRLSDSLRLPSVANSAWNSLSSYLAENT</sequence>